<dbReference type="InterPro" id="IPR054186">
    <property type="entry name" value="DUF6891"/>
</dbReference>
<gene>
    <name evidence="2" type="ORF">E9998_24595</name>
</gene>
<sequence length="308" mass="35029">MEHTLTNDAQRPLPIRGYDNRNRRFAHLTAAGLTERVEALGYDDAEFIVVERIPYMPHDTIQAARSDDVEPLTVSYRIGDETWMEAEVPADRAPALFLAWARNEPGWQGDLPWEAAEWWEQTDPPETEPETAAWAADRAARYIAEGYLDFDAMVENMHEMSEHDPQLSTVQARAILSPLWRERVAEQAGWGETDCDLLTDAFARLDDDGVIARENFACCQNCGTSEIWGHAEERHRGYVFFHMQDTERAPDGSLYLSYGSRSNTDESVAAIGAEVVKTLGEHGLRTEWDGSNKSRIVVTDLDWRRRLQ</sequence>
<feature type="domain" description="DUF6891" evidence="1">
    <location>
        <begin position="133"/>
        <end position="307"/>
    </location>
</feature>
<evidence type="ECO:0000313" key="2">
    <source>
        <dbReference type="EMBL" id="THV21665.1"/>
    </source>
</evidence>
<reference evidence="2 3" key="1">
    <citation type="journal article" date="2018" name="Int. J. Syst. Evol. Microbiol.">
        <title>Glycomyces paridis sp. nov., isolated from the medicinal plant Paris polyphylla.</title>
        <authorList>
            <person name="Fang X.M."/>
            <person name="Bai J.L."/>
            <person name="Su J."/>
            <person name="Zhao L.L."/>
            <person name="Liu H.Y."/>
            <person name="Ma B.P."/>
            <person name="Zhang Y.Q."/>
            <person name="Yu L.Y."/>
        </authorList>
    </citation>
    <scope>NUCLEOTIDE SEQUENCE [LARGE SCALE GENOMIC DNA]</scope>
    <source>
        <strain evidence="2 3">CPCC 204357</strain>
    </source>
</reference>
<dbReference type="EMBL" id="STGX01000027">
    <property type="protein sequence ID" value="THV21665.1"/>
    <property type="molecule type" value="Genomic_DNA"/>
</dbReference>
<dbReference type="RefSeq" id="WP_136532394.1">
    <property type="nucleotide sequence ID" value="NZ_STGX01000027.1"/>
</dbReference>
<protein>
    <recommendedName>
        <fullName evidence="1">DUF6891 domain-containing protein</fullName>
    </recommendedName>
</protein>
<dbReference type="AlphaFoldDB" id="A0A4S8NXG9"/>
<proteinExistence type="predicted"/>
<dbReference type="OrthoDB" id="5515732at2"/>
<evidence type="ECO:0000259" key="1">
    <source>
        <dbReference type="Pfam" id="PF21831"/>
    </source>
</evidence>
<dbReference type="Pfam" id="PF21831">
    <property type="entry name" value="DUF6891"/>
    <property type="match status" value="1"/>
</dbReference>
<comment type="caution">
    <text evidence="2">The sequence shown here is derived from an EMBL/GenBank/DDBJ whole genome shotgun (WGS) entry which is preliminary data.</text>
</comment>
<keyword evidence="3" id="KW-1185">Reference proteome</keyword>
<dbReference type="Proteomes" id="UP000305792">
    <property type="component" value="Unassembled WGS sequence"/>
</dbReference>
<name>A0A4S8NXG9_9ACTN</name>
<accession>A0A4S8NXG9</accession>
<organism evidence="2 3">
    <name type="scientific">Glycomyces paridis</name>
    <dbReference type="NCBI Taxonomy" id="2126555"/>
    <lineage>
        <taxon>Bacteria</taxon>
        <taxon>Bacillati</taxon>
        <taxon>Actinomycetota</taxon>
        <taxon>Actinomycetes</taxon>
        <taxon>Glycomycetales</taxon>
        <taxon>Glycomycetaceae</taxon>
        <taxon>Glycomyces</taxon>
    </lineage>
</organism>
<evidence type="ECO:0000313" key="3">
    <source>
        <dbReference type="Proteomes" id="UP000305792"/>
    </source>
</evidence>